<dbReference type="AlphaFoldDB" id="A0A8T0NIR4"/>
<protein>
    <recommendedName>
        <fullName evidence="6">Myb-like domain-containing protein</fullName>
    </recommendedName>
</protein>
<comment type="caution">
    <text evidence="4">The sequence shown here is derived from an EMBL/GenBank/DDBJ whole genome shotgun (WGS) entry which is preliminary data.</text>
</comment>
<dbReference type="SMART" id="SM00717">
    <property type="entry name" value="SANT"/>
    <property type="match status" value="1"/>
</dbReference>
<feature type="domain" description="Myb-like" evidence="2">
    <location>
        <begin position="178"/>
        <end position="232"/>
    </location>
</feature>
<name>A0A8T0NIR4_PANVG</name>
<dbReference type="PANTHER" id="PTHR47122">
    <property type="entry name" value="MYB-LIKE DNA-BINDING DOMAIN CONTAINING PROTEIN, EXPRESSED"/>
    <property type="match status" value="1"/>
</dbReference>
<evidence type="ECO:0000259" key="3">
    <source>
        <dbReference type="PROSITE" id="PS51294"/>
    </source>
</evidence>
<evidence type="ECO:0008006" key="6">
    <source>
        <dbReference type="Google" id="ProtNLM"/>
    </source>
</evidence>
<dbReference type="GO" id="GO:0003677">
    <property type="term" value="F:DNA binding"/>
    <property type="evidence" value="ECO:0007669"/>
    <property type="project" value="UniProtKB-KW"/>
</dbReference>
<dbReference type="InterPro" id="IPR001005">
    <property type="entry name" value="SANT/Myb"/>
</dbReference>
<evidence type="ECO:0000256" key="1">
    <source>
        <dbReference type="ARBA" id="ARBA00023125"/>
    </source>
</evidence>
<sequence length="266" mass="29832">MVFWGPIGQSSLCSRLPPSSCSAPPSPFGLRGALCSSRSFRHHRPRRAAGNRRTAASIPLSAEAGDGADGAVLGAGAGRGSGTGWLPRRSAVQPRERHCLRTPARDDDALFVLQLLEDADLDEWLSGGLHQSPLGDTLSHHQMLGRKSGRRGMRKRRISPWGTFVFEETTLEGNREYITRKNNSRWTAKEVELLVQGVSKFGVGRWTELKKKYFKTSIRTSVHLKDKWRNLLRAYQENVQKYTLLDLEPPLVQQIRKLAAKHPYLK</sequence>
<dbReference type="Gene3D" id="1.10.246.220">
    <property type="match status" value="1"/>
</dbReference>
<feature type="domain" description="HTH myb-type" evidence="3">
    <location>
        <begin position="185"/>
        <end position="236"/>
    </location>
</feature>
<evidence type="ECO:0000313" key="5">
    <source>
        <dbReference type="Proteomes" id="UP000823388"/>
    </source>
</evidence>
<dbReference type="InterPro" id="IPR017930">
    <property type="entry name" value="Myb_dom"/>
</dbReference>
<accession>A0A8T0NIR4</accession>
<evidence type="ECO:0000313" key="4">
    <source>
        <dbReference type="EMBL" id="KAG2548788.1"/>
    </source>
</evidence>
<dbReference type="PROSITE" id="PS50090">
    <property type="entry name" value="MYB_LIKE"/>
    <property type="match status" value="1"/>
</dbReference>
<dbReference type="CDD" id="cd11660">
    <property type="entry name" value="SANT_TRF"/>
    <property type="match status" value="1"/>
</dbReference>
<organism evidence="4 5">
    <name type="scientific">Panicum virgatum</name>
    <name type="common">Blackwell switchgrass</name>
    <dbReference type="NCBI Taxonomy" id="38727"/>
    <lineage>
        <taxon>Eukaryota</taxon>
        <taxon>Viridiplantae</taxon>
        <taxon>Streptophyta</taxon>
        <taxon>Embryophyta</taxon>
        <taxon>Tracheophyta</taxon>
        <taxon>Spermatophyta</taxon>
        <taxon>Magnoliopsida</taxon>
        <taxon>Liliopsida</taxon>
        <taxon>Poales</taxon>
        <taxon>Poaceae</taxon>
        <taxon>PACMAD clade</taxon>
        <taxon>Panicoideae</taxon>
        <taxon>Panicodae</taxon>
        <taxon>Paniceae</taxon>
        <taxon>Panicinae</taxon>
        <taxon>Panicum</taxon>
        <taxon>Panicum sect. Hiantes</taxon>
    </lineage>
</organism>
<dbReference type="PROSITE" id="PS51294">
    <property type="entry name" value="HTH_MYB"/>
    <property type="match status" value="1"/>
</dbReference>
<gene>
    <name evidence="4" type="ORF">PVAP13_9KG215600</name>
</gene>
<dbReference type="Proteomes" id="UP000823388">
    <property type="component" value="Chromosome 9K"/>
</dbReference>
<dbReference type="PANTHER" id="PTHR47122:SF14">
    <property type="entry name" value="MYB-LIKE DNA-BINDING DOMAIN CONTAINING PROTEIN, EXPRESSED"/>
    <property type="match status" value="1"/>
</dbReference>
<reference evidence="4" key="1">
    <citation type="submission" date="2020-05" db="EMBL/GenBank/DDBJ databases">
        <title>WGS assembly of Panicum virgatum.</title>
        <authorList>
            <person name="Lovell J.T."/>
            <person name="Jenkins J."/>
            <person name="Shu S."/>
            <person name="Juenger T.E."/>
            <person name="Schmutz J."/>
        </authorList>
    </citation>
    <scope>NUCLEOTIDE SEQUENCE</scope>
    <source>
        <strain evidence="4">AP13</strain>
    </source>
</reference>
<dbReference type="InterPro" id="IPR009057">
    <property type="entry name" value="Homeodomain-like_sf"/>
</dbReference>
<evidence type="ECO:0000259" key="2">
    <source>
        <dbReference type="PROSITE" id="PS50090"/>
    </source>
</evidence>
<dbReference type="SUPFAM" id="SSF46689">
    <property type="entry name" value="Homeodomain-like"/>
    <property type="match status" value="1"/>
</dbReference>
<keyword evidence="5" id="KW-1185">Reference proteome</keyword>
<proteinExistence type="predicted"/>
<keyword evidence="1" id="KW-0238">DNA-binding</keyword>
<dbReference type="Pfam" id="PF00249">
    <property type="entry name" value="Myb_DNA-binding"/>
    <property type="match status" value="1"/>
</dbReference>
<dbReference type="EMBL" id="CM029053">
    <property type="protein sequence ID" value="KAG2548788.1"/>
    <property type="molecule type" value="Genomic_DNA"/>
</dbReference>